<feature type="domain" description="J" evidence="2">
    <location>
        <begin position="1"/>
        <end position="63"/>
    </location>
</feature>
<comment type="caution">
    <text evidence="3">The sequence shown here is derived from an EMBL/GenBank/DDBJ whole genome shotgun (WGS) entry which is preliminary data.</text>
</comment>
<dbReference type="Proteomes" id="UP001224775">
    <property type="component" value="Unassembled WGS sequence"/>
</dbReference>
<dbReference type="SMART" id="SM00271">
    <property type="entry name" value="DnaJ"/>
    <property type="match status" value="1"/>
</dbReference>
<gene>
    <name evidence="3" type="ORF">QTG54_006032</name>
</gene>
<protein>
    <recommendedName>
        <fullName evidence="2">J domain-containing protein</fullName>
    </recommendedName>
</protein>
<dbReference type="CDD" id="cd06257">
    <property type="entry name" value="DnaJ"/>
    <property type="match status" value="1"/>
</dbReference>
<dbReference type="PANTHER" id="PTHR44240:SF10">
    <property type="entry name" value="J DOMAIN-CONTAINING PROTEIN"/>
    <property type="match status" value="1"/>
</dbReference>
<organism evidence="3 4">
    <name type="scientific">Skeletonema marinoi</name>
    <dbReference type="NCBI Taxonomy" id="267567"/>
    <lineage>
        <taxon>Eukaryota</taxon>
        <taxon>Sar</taxon>
        <taxon>Stramenopiles</taxon>
        <taxon>Ochrophyta</taxon>
        <taxon>Bacillariophyta</taxon>
        <taxon>Coscinodiscophyceae</taxon>
        <taxon>Thalassiosirophycidae</taxon>
        <taxon>Thalassiosirales</taxon>
        <taxon>Skeletonemataceae</taxon>
        <taxon>Skeletonema</taxon>
        <taxon>Skeletonema marinoi-dohrnii complex</taxon>
    </lineage>
</organism>
<reference evidence="3" key="1">
    <citation type="submission" date="2023-06" db="EMBL/GenBank/DDBJ databases">
        <title>Survivors Of The Sea: Transcriptome response of Skeletonema marinoi to long-term dormancy.</title>
        <authorList>
            <person name="Pinder M.I.M."/>
            <person name="Kourtchenko O."/>
            <person name="Robertson E.K."/>
            <person name="Larsson T."/>
            <person name="Maumus F."/>
            <person name="Osuna-Cruz C.M."/>
            <person name="Vancaester E."/>
            <person name="Stenow R."/>
            <person name="Vandepoele K."/>
            <person name="Ploug H."/>
            <person name="Bruchert V."/>
            <person name="Godhe A."/>
            <person name="Topel M."/>
        </authorList>
    </citation>
    <scope>NUCLEOTIDE SEQUENCE</scope>
    <source>
        <strain evidence="3">R05AC</strain>
    </source>
</reference>
<dbReference type="InterPro" id="IPR052276">
    <property type="entry name" value="Diphthamide-biosynth_chaperone"/>
</dbReference>
<dbReference type="InterPro" id="IPR001623">
    <property type="entry name" value="DnaJ_domain"/>
</dbReference>
<dbReference type="EMBL" id="JATAAI010000009">
    <property type="protein sequence ID" value="KAK1743411.1"/>
    <property type="molecule type" value="Genomic_DNA"/>
</dbReference>
<dbReference type="InterPro" id="IPR036869">
    <property type="entry name" value="J_dom_sf"/>
</dbReference>
<feature type="compositionally biased region" description="Polar residues" evidence="1">
    <location>
        <begin position="130"/>
        <end position="140"/>
    </location>
</feature>
<keyword evidence="4" id="KW-1185">Reference proteome</keyword>
<proteinExistence type="predicted"/>
<sequence length="180" mass="20433">MGATATDIKEAYRNMARELHPDVSDLEPTEALNKFRVVKEAYDKLMNNKKSGTHRTDLWEEWSFAIWRSGDLIAQDRTDVAGVSRKRPVKPAESLKRRWGVATLGHPDGRGSSFSGRDYLGSGEEKRRSSTVGTGQSKWVSQKKVYQEWDPSDALKFKVPNKSLINTTERSRDEKTDKDS</sequence>
<name>A0AAD9DDA4_9STRA</name>
<evidence type="ECO:0000313" key="3">
    <source>
        <dbReference type="EMBL" id="KAK1743411.1"/>
    </source>
</evidence>
<evidence type="ECO:0000259" key="2">
    <source>
        <dbReference type="PROSITE" id="PS50076"/>
    </source>
</evidence>
<dbReference type="AlphaFoldDB" id="A0AAD9DDA4"/>
<dbReference type="PROSITE" id="PS50076">
    <property type="entry name" value="DNAJ_2"/>
    <property type="match status" value="1"/>
</dbReference>
<evidence type="ECO:0000256" key="1">
    <source>
        <dbReference type="SAM" id="MobiDB-lite"/>
    </source>
</evidence>
<dbReference type="PANTHER" id="PTHR44240">
    <property type="entry name" value="DNAJ DOMAIN (PROKARYOTIC HEAT SHOCK PROTEIN)-RELATED"/>
    <property type="match status" value="1"/>
</dbReference>
<dbReference type="Pfam" id="PF00226">
    <property type="entry name" value="DnaJ"/>
    <property type="match status" value="1"/>
</dbReference>
<dbReference type="Gene3D" id="1.10.287.110">
    <property type="entry name" value="DnaJ domain"/>
    <property type="match status" value="1"/>
</dbReference>
<dbReference type="PRINTS" id="PR00625">
    <property type="entry name" value="JDOMAIN"/>
</dbReference>
<evidence type="ECO:0000313" key="4">
    <source>
        <dbReference type="Proteomes" id="UP001224775"/>
    </source>
</evidence>
<dbReference type="SUPFAM" id="SSF46565">
    <property type="entry name" value="Chaperone J-domain"/>
    <property type="match status" value="1"/>
</dbReference>
<feature type="region of interest" description="Disordered" evidence="1">
    <location>
        <begin position="83"/>
        <end position="146"/>
    </location>
</feature>
<feature type="region of interest" description="Disordered" evidence="1">
    <location>
        <begin position="160"/>
        <end position="180"/>
    </location>
</feature>
<accession>A0AAD9DDA4</accession>
<feature type="compositionally biased region" description="Basic and acidic residues" evidence="1">
    <location>
        <begin position="169"/>
        <end position="180"/>
    </location>
</feature>